<evidence type="ECO:0000313" key="4">
    <source>
        <dbReference type="RefSeq" id="XP_016927651.3"/>
    </source>
</evidence>
<dbReference type="InterPro" id="IPR041927">
    <property type="entry name" value="UBA2_UBAC1"/>
</dbReference>
<dbReference type="Pfam" id="PF22562">
    <property type="entry name" value="UBA_7"/>
    <property type="match status" value="1"/>
</dbReference>
<evidence type="ECO:0000256" key="1">
    <source>
        <dbReference type="SAM" id="MobiDB-lite"/>
    </source>
</evidence>
<dbReference type="Pfam" id="PF23326">
    <property type="entry name" value="UBL_UBAC1"/>
    <property type="match status" value="1"/>
</dbReference>
<dbReference type="GO" id="GO:0000151">
    <property type="term" value="C:ubiquitin ligase complex"/>
    <property type="evidence" value="ECO:0007669"/>
    <property type="project" value="TreeGrafter"/>
</dbReference>
<dbReference type="PANTHER" id="PTHR46738">
    <property type="entry name" value="UBIQUITIN-ASSOCIATED DOMAIN-CONTAINING PROTEIN 1"/>
    <property type="match status" value="1"/>
</dbReference>
<dbReference type="CDD" id="cd14304">
    <property type="entry name" value="UBA2_KPC2"/>
    <property type="match status" value="1"/>
</dbReference>
<dbReference type="Gene3D" id="1.10.8.10">
    <property type="entry name" value="DNA helicase RuvA subunit, C-terminal domain"/>
    <property type="match status" value="2"/>
</dbReference>
<name>A0AB39Z3A3_DROSZ</name>
<gene>
    <name evidence="4" type="primary">Kpc2</name>
</gene>
<feature type="region of interest" description="Disordered" evidence="1">
    <location>
        <begin position="15"/>
        <end position="133"/>
    </location>
</feature>
<proteinExistence type="predicted"/>
<dbReference type="PROSITE" id="PS50030">
    <property type="entry name" value="UBA"/>
    <property type="match status" value="2"/>
</dbReference>
<accession>A0AB39Z3A3</accession>
<dbReference type="AlphaFoldDB" id="A0AB39Z3A3"/>
<protein>
    <submittedName>
        <fullName evidence="4">Ubiquitin-associated domain-containing protein 1</fullName>
    </submittedName>
</protein>
<feature type="domain" description="UBA" evidence="2">
    <location>
        <begin position="342"/>
        <end position="384"/>
    </location>
</feature>
<feature type="domain" description="UBA" evidence="2">
    <location>
        <begin position="436"/>
        <end position="476"/>
    </location>
</feature>
<keyword evidence="3" id="KW-1185">Reference proteome</keyword>
<dbReference type="InterPro" id="IPR009060">
    <property type="entry name" value="UBA-like_sf"/>
</dbReference>
<dbReference type="SUPFAM" id="SSF46934">
    <property type="entry name" value="UBA-like"/>
    <property type="match status" value="2"/>
</dbReference>
<dbReference type="PANTHER" id="PTHR46738:SF1">
    <property type="entry name" value="UBIQUITIN-ASSOCIATED DOMAIN-CONTAINING PROTEIN 1"/>
    <property type="match status" value="1"/>
</dbReference>
<evidence type="ECO:0000259" key="2">
    <source>
        <dbReference type="PROSITE" id="PS50030"/>
    </source>
</evidence>
<reference evidence="4" key="1">
    <citation type="submission" date="2025-08" db="UniProtKB">
        <authorList>
            <consortium name="RefSeq"/>
        </authorList>
    </citation>
    <scope>IDENTIFICATION</scope>
</reference>
<dbReference type="InterPro" id="IPR057650">
    <property type="entry name" value="UBL_UBAC1"/>
</dbReference>
<dbReference type="Proteomes" id="UP001652628">
    <property type="component" value="Chromosome 2R"/>
</dbReference>
<dbReference type="InterPro" id="IPR052476">
    <property type="entry name" value="UBAC1"/>
</dbReference>
<sequence length="564" mass="63025">MIPWMREKFNEKRAKWLARSKRSGGSPADESPRSSSHSHSQRTGTDASDAESLSLSGSSLNVHTAESETQTDGGIAGSQSRPLVGGGGCVLRTPSPARRRRMHLELQLQRREERTGQQVAPHDSPTPSQQQQAHALFLRKSSHNRPNSSTSAGEADDANKPGESIMVRVICPSSRVLVFKTDVNKRLNELKSEVILELSDDPESIQLFAPDVRHLNPRYRLYRAEYFGGELNEGDTLAQLKVRNNETFILSPRRNTLPQTVSRIREVPGPNEQLVESATRYVPVNCNQLPTIDINEIFQQSNIQYDVRKVLISLAQASAAVIGAGPYAPRLIAMLKQRLINRRNQQADTLQCLVDMGFKRELAAFALKANNGIYSTTMEWLIQNQNEENPQEPPAMNMQHSLSSISPSTIVTNNETIENTAALIEIVRIYSHRDSPPSDEIVESLTEMGFEETAVLAALKKTGNNKASACEWLCDNRSGSVIELREGLAPDSPILKVILEMPQVQMTLSNPKTFLAFLGILENEHAIRVWRGDNDTTSVITHILQKYHEEKHVLGINQFYTNRW</sequence>
<dbReference type="InterPro" id="IPR015940">
    <property type="entry name" value="UBA"/>
</dbReference>
<dbReference type="RefSeq" id="XP_016927651.3">
    <property type="nucleotide sequence ID" value="XM_017072162.4"/>
</dbReference>
<evidence type="ECO:0000313" key="3">
    <source>
        <dbReference type="Proteomes" id="UP001652628"/>
    </source>
</evidence>
<organism evidence="3 4">
    <name type="scientific">Drosophila suzukii</name>
    <name type="common">Spotted-wing drosophila fruit fly</name>
    <dbReference type="NCBI Taxonomy" id="28584"/>
    <lineage>
        <taxon>Eukaryota</taxon>
        <taxon>Metazoa</taxon>
        <taxon>Ecdysozoa</taxon>
        <taxon>Arthropoda</taxon>
        <taxon>Hexapoda</taxon>
        <taxon>Insecta</taxon>
        <taxon>Pterygota</taxon>
        <taxon>Neoptera</taxon>
        <taxon>Endopterygota</taxon>
        <taxon>Diptera</taxon>
        <taxon>Brachycera</taxon>
        <taxon>Muscomorpha</taxon>
        <taxon>Ephydroidea</taxon>
        <taxon>Drosophilidae</taxon>
        <taxon>Drosophila</taxon>
        <taxon>Sophophora</taxon>
    </lineage>
</organism>
<dbReference type="SMART" id="SM00165">
    <property type="entry name" value="UBA"/>
    <property type="match status" value="2"/>
</dbReference>
<feature type="compositionally biased region" description="Polar residues" evidence="1">
    <location>
        <begin position="61"/>
        <end position="81"/>
    </location>
</feature>
<dbReference type="GeneID" id="108008336"/>